<dbReference type="InterPro" id="IPR002016">
    <property type="entry name" value="Haem_peroxidase"/>
</dbReference>
<dbReference type="GO" id="GO:0042744">
    <property type="term" value="P:hydrogen peroxide catabolic process"/>
    <property type="evidence" value="ECO:0007669"/>
    <property type="project" value="TreeGrafter"/>
</dbReference>
<keyword evidence="5" id="KW-0479">Metal-binding</keyword>
<evidence type="ECO:0000256" key="1">
    <source>
        <dbReference type="ARBA" id="ARBA00003917"/>
    </source>
</evidence>
<keyword evidence="8" id="KW-0732">Signal</keyword>
<dbReference type="Proteomes" id="UP000256964">
    <property type="component" value="Unassembled WGS sequence"/>
</dbReference>
<feature type="domain" description="Plant heme peroxidase family profile" evidence="9">
    <location>
        <begin position="127"/>
        <end position="334"/>
    </location>
</feature>
<evidence type="ECO:0000256" key="7">
    <source>
        <dbReference type="ARBA" id="ARBA00023004"/>
    </source>
</evidence>
<name>A0A371DBB8_9APHY</name>
<dbReference type="InterPro" id="IPR002207">
    <property type="entry name" value="Peroxidase_I"/>
</dbReference>
<dbReference type="GO" id="GO:0046872">
    <property type="term" value="F:metal ion binding"/>
    <property type="evidence" value="ECO:0007669"/>
    <property type="project" value="UniProtKB-UniRule"/>
</dbReference>
<dbReference type="Gene3D" id="1.10.520.10">
    <property type="match status" value="1"/>
</dbReference>
<proteinExistence type="inferred from homology"/>
<dbReference type="GO" id="GO:0004601">
    <property type="term" value="F:peroxidase activity"/>
    <property type="evidence" value="ECO:0007669"/>
    <property type="project" value="UniProtKB-KW"/>
</dbReference>
<dbReference type="PANTHER" id="PTHR31356:SF53">
    <property type="entry name" value="HEME PEROXIDASE"/>
    <property type="match status" value="1"/>
</dbReference>
<evidence type="ECO:0000256" key="5">
    <source>
        <dbReference type="ARBA" id="ARBA00022723"/>
    </source>
</evidence>
<dbReference type="InterPro" id="IPR044831">
    <property type="entry name" value="Ccp1-like"/>
</dbReference>
<dbReference type="PRINTS" id="PR00459">
    <property type="entry name" value="ASPEROXIDASE"/>
</dbReference>
<dbReference type="STRING" id="139420.A0A371DBB8"/>
<dbReference type="GO" id="GO:0020037">
    <property type="term" value="F:heme binding"/>
    <property type="evidence" value="ECO:0007669"/>
    <property type="project" value="UniProtKB-UniRule"/>
</dbReference>
<gene>
    <name evidence="10" type="ORF">OH76DRAFT_490143</name>
</gene>
<protein>
    <recommendedName>
        <fullName evidence="8">Peroxidase</fullName>
        <ecNumber evidence="8">1.11.1.-</ecNumber>
    </recommendedName>
</protein>
<dbReference type="EMBL" id="KZ857402">
    <property type="protein sequence ID" value="RDX49844.1"/>
    <property type="molecule type" value="Genomic_DNA"/>
</dbReference>
<evidence type="ECO:0000313" key="10">
    <source>
        <dbReference type="EMBL" id="RDX49844.1"/>
    </source>
</evidence>
<organism evidence="10 11">
    <name type="scientific">Lentinus brumalis</name>
    <dbReference type="NCBI Taxonomy" id="2498619"/>
    <lineage>
        <taxon>Eukaryota</taxon>
        <taxon>Fungi</taxon>
        <taxon>Dikarya</taxon>
        <taxon>Basidiomycota</taxon>
        <taxon>Agaricomycotina</taxon>
        <taxon>Agaricomycetes</taxon>
        <taxon>Polyporales</taxon>
        <taxon>Polyporaceae</taxon>
        <taxon>Lentinus</taxon>
    </lineage>
</organism>
<reference evidence="10 11" key="1">
    <citation type="journal article" date="2018" name="Biotechnol. Biofuels">
        <title>Integrative visual omics of the white-rot fungus Polyporus brumalis exposes the biotechnological potential of its oxidative enzymes for delignifying raw plant biomass.</title>
        <authorList>
            <person name="Miyauchi S."/>
            <person name="Rancon A."/>
            <person name="Drula E."/>
            <person name="Hage H."/>
            <person name="Chaduli D."/>
            <person name="Favel A."/>
            <person name="Grisel S."/>
            <person name="Henrissat B."/>
            <person name="Herpoel-Gimbert I."/>
            <person name="Ruiz-Duenas F.J."/>
            <person name="Chevret D."/>
            <person name="Hainaut M."/>
            <person name="Lin J."/>
            <person name="Wang M."/>
            <person name="Pangilinan J."/>
            <person name="Lipzen A."/>
            <person name="Lesage-Meessen L."/>
            <person name="Navarro D."/>
            <person name="Riley R."/>
            <person name="Grigoriev I.V."/>
            <person name="Zhou S."/>
            <person name="Raouche S."/>
            <person name="Rosso M.N."/>
        </authorList>
    </citation>
    <scope>NUCLEOTIDE SEQUENCE [LARGE SCALE GENOMIC DNA]</scope>
    <source>
        <strain evidence="10 11">BRFM 1820</strain>
    </source>
</reference>
<evidence type="ECO:0000313" key="11">
    <source>
        <dbReference type="Proteomes" id="UP000256964"/>
    </source>
</evidence>
<keyword evidence="7" id="KW-0408">Iron</keyword>
<dbReference type="PRINTS" id="PR00458">
    <property type="entry name" value="PEROXIDASE"/>
</dbReference>
<evidence type="ECO:0000259" key="9">
    <source>
        <dbReference type="PROSITE" id="PS50873"/>
    </source>
</evidence>
<dbReference type="GO" id="GO:0034599">
    <property type="term" value="P:cellular response to oxidative stress"/>
    <property type="evidence" value="ECO:0007669"/>
    <property type="project" value="InterPro"/>
</dbReference>
<feature type="chain" id="PRO_5016479162" description="Peroxidase" evidence="8">
    <location>
        <begin position="24"/>
        <end position="550"/>
    </location>
</feature>
<accession>A0A371DBB8</accession>
<evidence type="ECO:0000256" key="6">
    <source>
        <dbReference type="ARBA" id="ARBA00023002"/>
    </source>
</evidence>
<dbReference type="OrthoDB" id="2144714at2759"/>
<dbReference type="PROSITE" id="PS50873">
    <property type="entry name" value="PEROXIDASE_4"/>
    <property type="match status" value="1"/>
</dbReference>
<sequence>MFVSMACQKYLSGLLLLIVSASGYTWPNPKLDELERLLYDQFGFNVPGILTSVLPCNSFVVFNGIANRSNAADWIRTAYHDMATHNVNDGTGGLDASIQFELDRPENAGDGFDNTIGFLTHGINRYVSVADIFALGAATAVEQCGGPKVPFRGGRIDATAAGAPGMPEPQDSLESHIASFAKQGLNQTEMITLVACGHTFGGVQHSAFPDTVPVPAGVDDIDATFDNTPFIFDNAVAAEYIHGTTNNPLVVGHNDTTNSDKRIFKSDNNATMSLFANNADLFKSTCGGLFARMLDTVPSSVQLSEVIEPLPAKPASMLLRYTGDSTFNLTGLVRFYNMPESSSRTVKFVWADRTGKKDPSYSVELGHTPLMASHGLNDGPFTALWYSVGPITKNFTLLDEAAGISKFWFEIDEGNGSATRNEDQGGLGFALPDTIMVSATSCTDNAVSAMRLDVAVLASANPSRVYVRSEALGSISTPGGTGTTIKVIETDVQPSGNSSSNGLYDIWSVVLPFTAFTQTSNPTVELVAEVGGEELSTASFFPMQEFPHCA</sequence>
<keyword evidence="3 8" id="KW-0575">Peroxidase</keyword>
<evidence type="ECO:0000256" key="2">
    <source>
        <dbReference type="ARBA" id="ARBA00005997"/>
    </source>
</evidence>
<keyword evidence="4" id="KW-0349">Heme</keyword>
<dbReference type="SUPFAM" id="SSF48113">
    <property type="entry name" value="Heme-dependent peroxidases"/>
    <property type="match status" value="1"/>
</dbReference>
<evidence type="ECO:0000256" key="8">
    <source>
        <dbReference type="RuleBase" id="RU363051"/>
    </source>
</evidence>
<dbReference type="InterPro" id="IPR010255">
    <property type="entry name" value="Haem_peroxidase_sf"/>
</dbReference>
<feature type="signal peptide" evidence="8">
    <location>
        <begin position="1"/>
        <end position="23"/>
    </location>
</feature>
<comment type="function">
    <text evidence="1">Destroys radicals which are normally produced within the cells and which are toxic to biological systems.</text>
</comment>
<dbReference type="AlphaFoldDB" id="A0A371DBB8"/>
<keyword evidence="11" id="KW-1185">Reference proteome</keyword>
<dbReference type="PANTHER" id="PTHR31356">
    <property type="entry name" value="THYLAKOID LUMENAL 29 KDA PROTEIN, CHLOROPLASTIC-RELATED"/>
    <property type="match status" value="1"/>
</dbReference>
<comment type="similarity">
    <text evidence="2">Belongs to the peroxidase family. Cytochrome c peroxidase subfamily.</text>
</comment>
<keyword evidence="6 8" id="KW-0560">Oxidoreductase</keyword>
<evidence type="ECO:0000256" key="3">
    <source>
        <dbReference type="ARBA" id="ARBA00022559"/>
    </source>
</evidence>
<dbReference type="GO" id="GO:0000302">
    <property type="term" value="P:response to reactive oxygen species"/>
    <property type="evidence" value="ECO:0007669"/>
    <property type="project" value="TreeGrafter"/>
</dbReference>
<evidence type="ECO:0000256" key="4">
    <source>
        <dbReference type="ARBA" id="ARBA00022617"/>
    </source>
</evidence>
<dbReference type="Pfam" id="PF00141">
    <property type="entry name" value="peroxidase"/>
    <property type="match status" value="1"/>
</dbReference>
<dbReference type="Gene3D" id="1.10.420.10">
    <property type="entry name" value="Peroxidase, domain 2"/>
    <property type="match status" value="1"/>
</dbReference>
<dbReference type="EC" id="1.11.1.-" evidence="8"/>